<dbReference type="SUPFAM" id="SSF53335">
    <property type="entry name" value="S-adenosyl-L-methionine-dependent methyltransferases"/>
    <property type="match status" value="1"/>
</dbReference>
<comment type="caution">
    <text evidence="3">The sequence shown here is derived from an EMBL/GenBank/DDBJ whole genome shotgun (WGS) entry which is preliminary data.</text>
</comment>
<dbReference type="OrthoDB" id="9811589at2"/>
<gene>
    <name evidence="3" type="ORF">DP119_00410</name>
</gene>
<dbReference type="GO" id="GO:0032259">
    <property type="term" value="P:methylation"/>
    <property type="evidence" value="ECO:0007669"/>
    <property type="project" value="UniProtKB-KW"/>
</dbReference>
<evidence type="ECO:0000259" key="2">
    <source>
        <dbReference type="Pfam" id="PF13649"/>
    </source>
</evidence>
<dbReference type="InterPro" id="IPR041698">
    <property type="entry name" value="Methyltransf_25"/>
</dbReference>
<evidence type="ECO:0000313" key="4">
    <source>
        <dbReference type="Proteomes" id="UP000251869"/>
    </source>
</evidence>
<dbReference type="Proteomes" id="UP000251869">
    <property type="component" value="Unassembled WGS sequence"/>
</dbReference>
<feature type="domain" description="Methyltransferase" evidence="2">
    <location>
        <begin position="47"/>
        <end position="142"/>
    </location>
</feature>
<dbReference type="EMBL" id="QLZQ01000001">
    <property type="protein sequence ID" value="RAZ69162.1"/>
    <property type="molecule type" value="Genomic_DNA"/>
</dbReference>
<evidence type="ECO:0000313" key="3">
    <source>
        <dbReference type="EMBL" id="RAZ69162.1"/>
    </source>
</evidence>
<dbReference type="CDD" id="cd02440">
    <property type="entry name" value="AdoMet_MTases"/>
    <property type="match status" value="1"/>
</dbReference>
<dbReference type="Gene3D" id="2.20.25.110">
    <property type="entry name" value="S-adenosyl-L-methionine-dependent methyltransferases"/>
    <property type="match status" value="1"/>
</dbReference>
<keyword evidence="3" id="KW-0489">Methyltransferase</keyword>
<dbReference type="AlphaFoldDB" id="A0A365K8Q8"/>
<keyword evidence="1 3" id="KW-0808">Transferase</keyword>
<dbReference type="GO" id="GO:0008168">
    <property type="term" value="F:methyltransferase activity"/>
    <property type="evidence" value="ECO:0007669"/>
    <property type="project" value="UniProtKB-KW"/>
</dbReference>
<protein>
    <submittedName>
        <fullName evidence="3">Class I SAM-dependent methyltransferase</fullName>
    </submittedName>
</protein>
<keyword evidence="4" id="KW-1185">Reference proteome</keyword>
<name>A0A365K8Q8_9BACL</name>
<accession>A0A365K8Q8</accession>
<dbReference type="Pfam" id="PF13649">
    <property type="entry name" value="Methyltransf_25"/>
    <property type="match status" value="1"/>
</dbReference>
<dbReference type="Gene3D" id="3.40.50.150">
    <property type="entry name" value="Vaccinia Virus protein VP39"/>
    <property type="match status" value="1"/>
</dbReference>
<dbReference type="RefSeq" id="WP_112229851.1">
    <property type="nucleotide sequence ID" value="NZ_QLZQ01000001.1"/>
</dbReference>
<sequence length="258" mass="29772">MNNSGRNDFNNNFEKYEDPEYYDLEYQNYLSDVPFLAEWAEKSTGPIIDLGCGTGRVTIPLAQQGHQLIGVDLHEGMLGRAREKTLDTNLSIDWVLQDCTQLVLNTEAPLIYMTGNSFQHFLTNESQDQLLESVKAHLTDNGVFIFNTRFPVLSELAHVEESTRTYTDKRHRKIREKNTETYHPLTQILHCTSVREILEGSNKNSVEQDSISLRYVFPLEMERLLTDNGFAILEAYSSWDKKPLYSSSNEMIYVCQKR</sequence>
<reference evidence="3 4" key="1">
    <citation type="submission" date="2018-06" db="EMBL/GenBank/DDBJ databases">
        <title>The draft genome sequences of strains SCU63 and S1.</title>
        <authorList>
            <person name="Gan L."/>
        </authorList>
    </citation>
    <scope>NUCLEOTIDE SEQUENCE [LARGE SCALE GENOMIC DNA]</scope>
    <source>
        <strain evidence="3 4">S1</strain>
    </source>
</reference>
<dbReference type="InterPro" id="IPR029063">
    <property type="entry name" value="SAM-dependent_MTases_sf"/>
</dbReference>
<dbReference type="PANTHER" id="PTHR43861">
    <property type="entry name" value="TRANS-ACONITATE 2-METHYLTRANSFERASE-RELATED"/>
    <property type="match status" value="1"/>
</dbReference>
<proteinExistence type="predicted"/>
<evidence type="ECO:0000256" key="1">
    <source>
        <dbReference type="ARBA" id="ARBA00022679"/>
    </source>
</evidence>
<organism evidence="3 4">
    <name type="scientific">Planococcus maitriensis</name>
    <dbReference type="NCBI Taxonomy" id="221799"/>
    <lineage>
        <taxon>Bacteria</taxon>
        <taxon>Bacillati</taxon>
        <taxon>Bacillota</taxon>
        <taxon>Bacilli</taxon>
        <taxon>Bacillales</taxon>
        <taxon>Caryophanaceae</taxon>
        <taxon>Planococcus</taxon>
    </lineage>
</organism>